<dbReference type="Pfam" id="PF06090">
    <property type="entry name" value="Ins_P5_2-kin"/>
    <property type="match status" value="1"/>
</dbReference>
<comment type="function">
    <text evidence="10">Phosphorylates Ins(1,3,4,5,6)P5 at position 2 to form Ins(1,2,3,4,5,6)P6 (InsP6 or phytate).</text>
</comment>
<evidence type="ECO:0000256" key="7">
    <source>
        <dbReference type="ARBA" id="ARBA00022741"/>
    </source>
</evidence>
<proteinExistence type="inferred from homology"/>
<keyword evidence="6 10" id="KW-0808">Transferase</keyword>
<dbReference type="InterPro" id="IPR009286">
    <property type="entry name" value="Ins_P5_2-kin"/>
</dbReference>
<dbReference type="GO" id="GO:0005634">
    <property type="term" value="C:nucleus"/>
    <property type="evidence" value="ECO:0007669"/>
    <property type="project" value="TreeGrafter"/>
</dbReference>
<gene>
    <name evidence="11" type="primary">IPK1</name>
    <name evidence="11" type="ORF">C6P40_005040</name>
</gene>
<dbReference type="InterPro" id="IPR043001">
    <property type="entry name" value="IP5_2-K_N_lobe"/>
</dbReference>
<organism evidence="11 12">
    <name type="scientific">Pichia californica</name>
    <dbReference type="NCBI Taxonomy" id="460514"/>
    <lineage>
        <taxon>Eukaryota</taxon>
        <taxon>Fungi</taxon>
        <taxon>Dikarya</taxon>
        <taxon>Ascomycota</taxon>
        <taxon>Saccharomycotina</taxon>
        <taxon>Pichiomycetes</taxon>
        <taxon>Pichiales</taxon>
        <taxon>Pichiaceae</taxon>
        <taxon>Pichia</taxon>
    </lineage>
</organism>
<dbReference type="AlphaFoldDB" id="A0A9P7BFZ4"/>
<keyword evidence="12" id="KW-1185">Reference proteome</keyword>
<name>A0A9P7BFZ4_9ASCO</name>
<dbReference type="PANTHER" id="PTHR14456:SF2">
    <property type="entry name" value="INOSITOL-PENTAKISPHOSPHATE 2-KINASE"/>
    <property type="match status" value="1"/>
</dbReference>
<comment type="catalytic activity">
    <reaction evidence="1 10">
        <text>1D-myo-inositol 1,3,4,5,6-pentakisphosphate + ATP = 1D-myo-inositol hexakisphosphate + ADP + H(+)</text>
        <dbReference type="Rhea" id="RHEA:20313"/>
        <dbReference type="ChEBI" id="CHEBI:15378"/>
        <dbReference type="ChEBI" id="CHEBI:30616"/>
        <dbReference type="ChEBI" id="CHEBI:57733"/>
        <dbReference type="ChEBI" id="CHEBI:58130"/>
        <dbReference type="ChEBI" id="CHEBI:456216"/>
        <dbReference type="EC" id="2.7.1.158"/>
    </reaction>
</comment>
<evidence type="ECO:0000256" key="5">
    <source>
        <dbReference type="ARBA" id="ARBA00014846"/>
    </source>
</evidence>
<keyword evidence="8 10" id="KW-0418">Kinase</keyword>
<evidence type="ECO:0000256" key="9">
    <source>
        <dbReference type="ARBA" id="ARBA00022840"/>
    </source>
</evidence>
<evidence type="ECO:0000256" key="8">
    <source>
        <dbReference type="ARBA" id="ARBA00022777"/>
    </source>
</evidence>
<dbReference type="GO" id="GO:0005524">
    <property type="term" value="F:ATP binding"/>
    <property type="evidence" value="ECO:0007669"/>
    <property type="project" value="UniProtKB-KW"/>
</dbReference>
<evidence type="ECO:0000256" key="6">
    <source>
        <dbReference type="ARBA" id="ARBA00022679"/>
    </source>
</evidence>
<dbReference type="EC" id="2.7.1.158" evidence="4 10"/>
<evidence type="ECO:0000313" key="12">
    <source>
        <dbReference type="Proteomes" id="UP000697127"/>
    </source>
</evidence>
<protein>
    <recommendedName>
        <fullName evidence="5 10">Inositol-pentakisphosphate 2-kinase</fullName>
        <ecNumber evidence="4 10">2.7.1.158</ecNumber>
    </recommendedName>
</protein>
<comment type="domain">
    <text evidence="10">The EXKPK motif is conserved in inositol-pentakisphosphate 2-kinases of both family 1 and 2.</text>
</comment>
<dbReference type="Gene3D" id="3.30.200.110">
    <property type="entry name" value="Inositol-pentakisphosphate 2-kinase, N-lobe"/>
    <property type="match status" value="1"/>
</dbReference>
<dbReference type="EMBL" id="PUHW01000080">
    <property type="protein sequence ID" value="KAG0689431.1"/>
    <property type="molecule type" value="Genomic_DNA"/>
</dbReference>
<dbReference type="GO" id="GO:0032958">
    <property type="term" value="P:inositol phosphate biosynthetic process"/>
    <property type="evidence" value="ECO:0007669"/>
    <property type="project" value="TreeGrafter"/>
</dbReference>
<accession>A0A9P7BFZ4</accession>
<evidence type="ECO:0000256" key="1">
    <source>
        <dbReference type="ARBA" id="ARBA00001774"/>
    </source>
</evidence>
<evidence type="ECO:0000256" key="10">
    <source>
        <dbReference type="RuleBase" id="RU364126"/>
    </source>
</evidence>
<keyword evidence="9 10" id="KW-0067">ATP-binding</keyword>
<evidence type="ECO:0000313" key="11">
    <source>
        <dbReference type="EMBL" id="KAG0689431.1"/>
    </source>
</evidence>
<comment type="function">
    <text evidence="2">Has kinase activity and phosphorylates inositol-1,3,4,5,6-pentakisphosphate (Ins(1,3,4,5,6)P5) to produce 1,2,3,4,5,6-hexakisphosphate (InsP6), also known as phytate.</text>
</comment>
<evidence type="ECO:0000256" key="3">
    <source>
        <dbReference type="ARBA" id="ARBA00008305"/>
    </source>
</evidence>
<comment type="similarity">
    <text evidence="3">Belongs to the IPK1 type 1 family.</text>
</comment>
<reference evidence="11" key="1">
    <citation type="submission" date="2020-11" db="EMBL/GenBank/DDBJ databases">
        <title>Kefir isolates.</title>
        <authorList>
            <person name="Marcisauskas S."/>
            <person name="Kim Y."/>
            <person name="Blasche S."/>
        </authorList>
    </citation>
    <scope>NUCLEOTIDE SEQUENCE</scope>
    <source>
        <strain evidence="11">Olga-1</strain>
    </source>
</reference>
<keyword evidence="7 10" id="KW-0547">Nucleotide-binding</keyword>
<comment type="caution">
    <text evidence="11">The sequence shown here is derived from an EMBL/GenBank/DDBJ whole genome shotgun (WGS) entry which is preliminary data.</text>
</comment>
<evidence type="ECO:0000256" key="2">
    <source>
        <dbReference type="ARBA" id="ARBA00003979"/>
    </source>
</evidence>
<dbReference type="PANTHER" id="PTHR14456">
    <property type="entry name" value="INOSITOL POLYPHOSPHATE KINASE 1"/>
    <property type="match status" value="1"/>
</dbReference>
<dbReference type="GO" id="GO:0035299">
    <property type="term" value="F:inositol-1,3,4,5,6-pentakisphosphate 2-kinase activity"/>
    <property type="evidence" value="ECO:0007669"/>
    <property type="project" value="UniProtKB-EC"/>
</dbReference>
<dbReference type="Proteomes" id="UP000697127">
    <property type="component" value="Unassembled WGS sequence"/>
</dbReference>
<evidence type="ECO:0000256" key="4">
    <source>
        <dbReference type="ARBA" id="ARBA00012023"/>
    </source>
</evidence>
<dbReference type="OrthoDB" id="272370at2759"/>
<sequence length="269" mass="32031">MMDLDDTLYSHCWSYIGSGSANVVLCYNGVNSIFKGKAIRLRLKNTDVSTTEIYSYIHSKRFDKLREYMVNMEILNISEKFLYYIQNYLNENNIKLQLDLTENKCLIMKNIFPTYISDYKIIKLSKYHTFFINSILNEVLFEFKPKWLYKMPTDHINCRNCLIARSKGQEFIPCHLKLINYNDPNGIDEWCYEISIKLKQMNEENLNIYKPLKECIKFNFTIVKTLYELQNNINIHERILSLNSQKDVDDDLQFNMTLRDCSLMMNLTL</sequence>